<feature type="region of interest" description="Disordered" evidence="1">
    <location>
        <begin position="135"/>
        <end position="158"/>
    </location>
</feature>
<evidence type="ECO:0000313" key="3">
    <source>
        <dbReference type="Proteomes" id="UP000054636"/>
    </source>
</evidence>
<proteinExistence type="predicted"/>
<dbReference type="AlphaFoldDB" id="A0A0W8CS40"/>
<accession>A0A0W8CS40</accession>
<evidence type="ECO:0000313" key="2">
    <source>
        <dbReference type="EMBL" id="KUF86869.1"/>
    </source>
</evidence>
<protein>
    <submittedName>
        <fullName evidence="2">Uncharacterized protein</fullName>
    </submittedName>
</protein>
<name>A0A0W8CS40_PHYNI</name>
<organism evidence="2 3">
    <name type="scientific">Phytophthora nicotianae</name>
    <name type="common">Potato buckeye rot agent</name>
    <name type="synonym">Phytophthora parasitica</name>
    <dbReference type="NCBI Taxonomy" id="4792"/>
    <lineage>
        <taxon>Eukaryota</taxon>
        <taxon>Sar</taxon>
        <taxon>Stramenopiles</taxon>
        <taxon>Oomycota</taxon>
        <taxon>Peronosporomycetes</taxon>
        <taxon>Peronosporales</taxon>
        <taxon>Peronosporaceae</taxon>
        <taxon>Phytophthora</taxon>
    </lineage>
</organism>
<sequence length="291" mass="32485">MSLSAFVPTNTQKARTTAIAAFKRMLEEENVSMEFFQANILLDNSGKRLAATMDRFGFYLATNEGKKVDLLAWSVALGDGPTPAQEQRQQETEKPHACPATSQLLAVIDELIASNKTLSARLTIVEAALLKSTKPQETAEVEQDTSEQQQKAKRRKKPATNLSDTWYEWYTRIPRVWDSSDRQKKSESRHVTAFMKLFLDEGFTLDAKAEGYKDQVLDTGRRAEVAVLAFLKSRDIQAKGSGSVLRALRPLHKSGILDSRIARYKHLLAIGRIEDPAPVDTQDILAVIGHV</sequence>
<reference evidence="2 3" key="1">
    <citation type="submission" date="2015-11" db="EMBL/GenBank/DDBJ databases">
        <title>Genomes and virulence difference between two physiological races of Phytophthora nicotianae.</title>
        <authorList>
            <person name="Liu H."/>
            <person name="Ma X."/>
            <person name="Yu H."/>
            <person name="Fang D."/>
            <person name="Li Y."/>
            <person name="Wang X."/>
            <person name="Wang W."/>
            <person name="Dong Y."/>
            <person name="Xiao B."/>
        </authorList>
    </citation>
    <scope>NUCLEOTIDE SEQUENCE [LARGE SCALE GENOMIC DNA]</scope>
    <source>
        <strain evidence="3">race 1</strain>
    </source>
</reference>
<dbReference type="Proteomes" id="UP000054636">
    <property type="component" value="Unassembled WGS sequence"/>
</dbReference>
<dbReference type="EMBL" id="LNFP01001290">
    <property type="protein sequence ID" value="KUF86869.1"/>
    <property type="molecule type" value="Genomic_DNA"/>
</dbReference>
<comment type="caution">
    <text evidence="2">The sequence shown here is derived from an EMBL/GenBank/DDBJ whole genome shotgun (WGS) entry which is preliminary data.</text>
</comment>
<evidence type="ECO:0000256" key="1">
    <source>
        <dbReference type="SAM" id="MobiDB-lite"/>
    </source>
</evidence>
<gene>
    <name evidence="2" type="ORF">AM588_10001301</name>
</gene>